<dbReference type="SUPFAM" id="SSF50370">
    <property type="entry name" value="Ricin B-like lectins"/>
    <property type="match status" value="1"/>
</dbReference>
<evidence type="ECO:0000313" key="1">
    <source>
        <dbReference type="EMBL" id="EFA75851.1"/>
    </source>
</evidence>
<comment type="caution">
    <text evidence="1">The sequence shown here is derived from an EMBL/GenBank/DDBJ whole genome shotgun (WGS) entry which is preliminary data.</text>
</comment>
<dbReference type="RefSeq" id="XP_020427985.1">
    <property type="nucleotide sequence ID" value="XM_020581198.1"/>
</dbReference>
<accession>D3BR19</accession>
<dbReference type="InterPro" id="IPR035992">
    <property type="entry name" value="Ricin_B-like_lectins"/>
</dbReference>
<dbReference type="Proteomes" id="UP000001396">
    <property type="component" value="Unassembled WGS sequence"/>
</dbReference>
<reference evidence="1 2" key="1">
    <citation type="journal article" date="2011" name="Genome Res.">
        <title>Phylogeny-wide analysis of social amoeba genomes highlights ancient origins for complex intercellular communication.</title>
        <authorList>
            <person name="Heidel A.J."/>
            <person name="Lawal H.M."/>
            <person name="Felder M."/>
            <person name="Schilde C."/>
            <person name="Helps N.R."/>
            <person name="Tunggal B."/>
            <person name="Rivero F."/>
            <person name="John U."/>
            <person name="Schleicher M."/>
            <person name="Eichinger L."/>
            <person name="Platzer M."/>
            <person name="Noegel A.A."/>
            <person name="Schaap P."/>
            <person name="Gloeckner G."/>
        </authorList>
    </citation>
    <scope>NUCLEOTIDE SEQUENCE [LARGE SCALE GENOMIC DNA]</scope>
    <source>
        <strain evidence="2">ATCC 26659 / Pp 5 / PN500</strain>
    </source>
</reference>
<keyword evidence="2" id="KW-1185">Reference proteome</keyword>
<dbReference type="AlphaFoldDB" id="D3BR19"/>
<dbReference type="EMBL" id="ADBJ01000050">
    <property type="protein sequence ID" value="EFA75851.1"/>
    <property type="molecule type" value="Genomic_DNA"/>
</dbReference>
<proteinExistence type="predicted"/>
<gene>
    <name evidence="1" type="ORF">PPL_10422</name>
</gene>
<dbReference type="GeneID" id="31365891"/>
<sequence>MFTLIGKMYAGGPNPNEIEVNIVPCSFGTSSWFINSTTISGMYNNTSYYIAVGAREFIWEYSSTSTINPNALNITSFAVPQSPDLYQIQDVNTNLCLELMERCDYYARFTTCTGYRYPQLWNFTKV</sequence>
<evidence type="ECO:0000313" key="2">
    <source>
        <dbReference type="Proteomes" id="UP000001396"/>
    </source>
</evidence>
<protein>
    <submittedName>
        <fullName evidence="1">Uncharacterized protein</fullName>
    </submittedName>
</protein>
<dbReference type="InParanoid" id="D3BR19"/>
<name>D3BR19_HETP5</name>
<organism evidence="1 2">
    <name type="scientific">Heterostelium pallidum (strain ATCC 26659 / Pp 5 / PN500)</name>
    <name type="common">Cellular slime mold</name>
    <name type="synonym">Polysphondylium pallidum</name>
    <dbReference type="NCBI Taxonomy" id="670386"/>
    <lineage>
        <taxon>Eukaryota</taxon>
        <taxon>Amoebozoa</taxon>
        <taxon>Evosea</taxon>
        <taxon>Eumycetozoa</taxon>
        <taxon>Dictyostelia</taxon>
        <taxon>Acytosteliales</taxon>
        <taxon>Acytosteliaceae</taxon>
        <taxon>Heterostelium</taxon>
    </lineage>
</organism>